<feature type="compositionally biased region" description="Acidic residues" evidence="1">
    <location>
        <begin position="23"/>
        <end position="39"/>
    </location>
</feature>
<reference evidence="3" key="1">
    <citation type="journal article" date="2009" name="Genome Res.">
        <title>Comparative genomic analyses of the human fungal pathogens Coccidioides and their relatives.</title>
        <authorList>
            <person name="Sharpton T.J."/>
            <person name="Stajich J.E."/>
            <person name="Rounsley S.D."/>
            <person name="Gardner M.J."/>
            <person name="Wortman J.R."/>
            <person name="Jordar V.S."/>
            <person name="Maiti R."/>
            <person name="Kodira C.D."/>
            <person name="Neafsey D.E."/>
            <person name="Zeng Q."/>
            <person name="Hung C.-Y."/>
            <person name="McMahan C."/>
            <person name="Muszewska A."/>
            <person name="Grynberg M."/>
            <person name="Mandel M.A."/>
            <person name="Kellner E.M."/>
            <person name="Barker B.M."/>
            <person name="Galgiani J.N."/>
            <person name="Orbach M.J."/>
            <person name="Kirkland T.N."/>
            <person name="Cole G.T."/>
            <person name="Henn M.R."/>
            <person name="Birren B.W."/>
            <person name="Taylor J.W."/>
        </authorList>
    </citation>
    <scope>NUCLEOTIDE SEQUENCE [LARGE SCALE GENOMIC DNA]</scope>
    <source>
        <strain evidence="3">UAMH 1704</strain>
    </source>
</reference>
<evidence type="ECO:0000313" key="3">
    <source>
        <dbReference type="Proteomes" id="UP000002058"/>
    </source>
</evidence>
<dbReference type="AlphaFoldDB" id="C4JWR2"/>
<evidence type="ECO:0000313" key="2">
    <source>
        <dbReference type="EMBL" id="EEP82139.1"/>
    </source>
</evidence>
<dbReference type="HOGENOM" id="CLU_3126126_0_0_1"/>
<organism evidence="2 3">
    <name type="scientific">Uncinocarpus reesii (strain UAMH 1704)</name>
    <dbReference type="NCBI Taxonomy" id="336963"/>
    <lineage>
        <taxon>Eukaryota</taxon>
        <taxon>Fungi</taxon>
        <taxon>Dikarya</taxon>
        <taxon>Ascomycota</taxon>
        <taxon>Pezizomycotina</taxon>
        <taxon>Eurotiomycetes</taxon>
        <taxon>Eurotiomycetidae</taxon>
        <taxon>Onygenales</taxon>
        <taxon>Onygenaceae</taxon>
        <taxon>Uncinocarpus</taxon>
    </lineage>
</organism>
<feature type="region of interest" description="Disordered" evidence="1">
    <location>
        <begin position="23"/>
        <end position="50"/>
    </location>
</feature>
<accession>C4JWR2</accession>
<dbReference type="InParanoid" id="C4JWR2"/>
<dbReference type="GeneID" id="8442544"/>
<dbReference type="KEGG" id="ure:UREG_07004"/>
<dbReference type="RefSeq" id="XP_002584037.1">
    <property type="nucleotide sequence ID" value="XM_002583991.1"/>
</dbReference>
<keyword evidence="3" id="KW-1185">Reference proteome</keyword>
<evidence type="ECO:0000256" key="1">
    <source>
        <dbReference type="SAM" id="MobiDB-lite"/>
    </source>
</evidence>
<sequence>MFFIFEFQYQFLKNLFEIQIGEEEEGGEEEEEEKEEKEEEIIGKIKEDFS</sequence>
<dbReference type="EMBL" id="CH476618">
    <property type="protein sequence ID" value="EEP82139.1"/>
    <property type="molecule type" value="Genomic_DNA"/>
</dbReference>
<proteinExistence type="predicted"/>
<protein>
    <submittedName>
        <fullName evidence="2">Uncharacterized protein</fullName>
    </submittedName>
</protein>
<gene>
    <name evidence="2" type="ORF">UREG_07004</name>
</gene>
<feature type="compositionally biased region" description="Basic and acidic residues" evidence="1">
    <location>
        <begin position="40"/>
        <end position="50"/>
    </location>
</feature>
<dbReference type="Proteomes" id="UP000002058">
    <property type="component" value="Unassembled WGS sequence"/>
</dbReference>
<dbReference type="VEuPathDB" id="FungiDB:UREG_07004"/>
<name>C4JWR2_UNCRE</name>